<organism evidence="9">
    <name type="scientific">Aureococcus anophagefferens</name>
    <name type="common">Harmful bloom alga</name>
    <dbReference type="NCBI Taxonomy" id="44056"/>
    <lineage>
        <taxon>Eukaryota</taxon>
        <taxon>Sar</taxon>
        <taxon>Stramenopiles</taxon>
        <taxon>Ochrophyta</taxon>
        <taxon>Pelagophyceae</taxon>
        <taxon>Pelagomonadales</taxon>
        <taxon>Pelagomonadaceae</taxon>
        <taxon>Aureococcus</taxon>
    </lineage>
</organism>
<evidence type="ECO:0000256" key="3">
    <source>
        <dbReference type="ARBA" id="ARBA00022692"/>
    </source>
</evidence>
<feature type="transmembrane region" description="Helical" evidence="6">
    <location>
        <begin position="331"/>
        <end position="349"/>
    </location>
</feature>
<dbReference type="RefSeq" id="XP_009039213.1">
    <property type="nucleotide sequence ID" value="XM_009040965.1"/>
</dbReference>
<dbReference type="Proteomes" id="UP000002729">
    <property type="component" value="Unassembled WGS sequence"/>
</dbReference>
<feature type="non-terminal residue" evidence="8">
    <location>
        <position position="1"/>
    </location>
</feature>
<evidence type="ECO:0000256" key="7">
    <source>
        <dbReference type="SAM" id="SignalP"/>
    </source>
</evidence>
<evidence type="ECO:0000313" key="9">
    <source>
        <dbReference type="Proteomes" id="UP000002729"/>
    </source>
</evidence>
<evidence type="ECO:0000256" key="4">
    <source>
        <dbReference type="ARBA" id="ARBA00022989"/>
    </source>
</evidence>
<proteinExistence type="inferred from homology"/>
<evidence type="ECO:0000256" key="2">
    <source>
        <dbReference type="ARBA" id="ARBA00010199"/>
    </source>
</evidence>
<name>F0YFN3_AURAN</name>
<dbReference type="InParanoid" id="F0YFN3"/>
<sequence length="350" mass="35402">LARFALPTLGAWLVSPLMSLVDTAVVGRSATALELAALGPGTMVGDSLAYFCSFLSVATTNMIATARAEDDDPAPIFGTAVRLAVLCGLASAAAQIAGGRWVLARYTAAESAAVVQPAYEYVRARACGAPFALLIKVSIASRLAAKDAATPLVAVAGAGFLNLAGDLLCVPAFGVAGAAWATVASEAACACFLLRRSRLPGGAARRLLPSRADVAQFAVFAKPLLVTLAGKIATYSSLAHVATAAGVASTAAHRVLMCVYWPFGEVFSQVGQAFLPGERRGEWPLVRRLLAGGAVVGGACAAASAAVLLYAPGLFTADAAVVSRLRVLAGPAALCVACLAPMCALEGALL</sequence>
<reference evidence="8 9" key="1">
    <citation type="journal article" date="2011" name="Proc. Natl. Acad. Sci. U.S.A.">
        <title>Niche of harmful alga Aureococcus anophagefferens revealed through ecogenomics.</title>
        <authorList>
            <person name="Gobler C.J."/>
            <person name="Berry D.L."/>
            <person name="Dyhrman S.T."/>
            <person name="Wilhelm S.W."/>
            <person name="Salamov A."/>
            <person name="Lobanov A.V."/>
            <person name="Zhang Y."/>
            <person name="Collier J.L."/>
            <person name="Wurch L.L."/>
            <person name="Kustka A.B."/>
            <person name="Dill B.D."/>
            <person name="Shah M."/>
            <person name="VerBerkmoes N.C."/>
            <person name="Kuo A."/>
            <person name="Terry A."/>
            <person name="Pangilinan J."/>
            <person name="Lindquist E.A."/>
            <person name="Lucas S."/>
            <person name="Paulsen I.T."/>
            <person name="Hattenrath-Lehmann T.K."/>
            <person name="Talmage S.C."/>
            <person name="Walker E.A."/>
            <person name="Koch F."/>
            <person name="Burson A.M."/>
            <person name="Marcoval M.A."/>
            <person name="Tang Y.Z."/>
            <person name="Lecleir G.R."/>
            <person name="Coyne K.J."/>
            <person name="Berg G.M."/>
            <person name="Bertrand E.M."/>
            <person name="Saito M.A."/>
            <person name="Gladyshev V.N."/>
            <person name="Grigoriev I.V."/>
        </authorList>
    </citation>
    <scope>NUCLEOTIDE SEQUENCE [LARGE SCALE GENOMIC DNA]</scope>
    <source>
        <strain evidence="9">CCMP 1984</strain>
    </source>
</reference>
<dbReference type="eggNOG" id="KOG1347">
    <property type="taxonomic scope" value="Eukaryota"/>
</dbReference>
<accession>F0YFN3</accession>
<dbReference type="EMBL" id="GL833137">
    <property type="protein sequence ID" value="EGB05961.1"/>
    <property type="molecule type" value="Genomic_DNA"/>
</dbReference>
<dbReference type="GO" id="GO:0016020">
    <property type="term" value="C:membrane"/>
    <property type="evidence" value="ECO:0007669"/>
    <property type="project" value="UniProtKB-SubCell"/>
</dbReference>
<dbReference type="PANTHER" id="PTHR42893:SF9">
    <property type="entry name" value="PROTEIN DETOXIFICATION 46, CHLOROPLASTIC"/>
    <property type="match status" value="1"/>
</dbReference>
<keyword evidence="4 6" id="KW-1133">Transmembrane helix</keyword>
<feature type="signal peptide" evidence="7">
    <location>
        <begin position="1"/>
        <end position="23"/>
    </location>
</feature>
<keyword evidence="9" id="KW-1185">Reference proteome</keyword>
<dbReference type="InterPro" id="IPR044644">
    <property type="entry name" value="DinF-like"/>
</dbReference>
<keyword evidence="3 6" id="KW-0812">Transmembrane</keyword>
<keyword evidence="5 6" id="KW-0472">Membrane</keyword>
<dbReference type="OrthoDB" id="423427at2759"/>
<dbReference type="KEGG" id="aaf:AURANDRAFT_2379"/>
<evidence type="ECO:0000256" key="1">
    <source>
        <dbReference type="ARBA" id="ARBA00004141"/>
    </source>
</evidence>
<feature type="transmembrane region" description="Helical" evidence="6">
    <location>
        <begin position="289"/>
        <end position="311"/>
    </location>
</feature>
<keyword evidence="7" id="KW-0732">Signal</keyword>
<feature type="non-terminal residue" evidence="8">
    <location>
        <position position="350"/>
    </location>
</feature>
<evidence type="ECO:0000256" key="6">
    <source>
        <dbReference type="SAM" id="Phobius"/>
    </source>
</evidence>
<evidence type="ECO:0000313" key="8">
    <source>
        <dbReference type="EMBL" id="EGB05961.1"/>
    </source>
</evidence>
<protein>
    <submittedName>
        <fullName evidence="8">Uncharacterized protein</fullName>
    </submittedName>
</protein>
<comment type="subcellular location">
    <subcellularLocation>
        <location evidence="1">Membrane</location>
        <topology evidence="1">Multi-pass membrane protein</topology>
    </subcellularLocation>
</comment>
<dbReference type="GeneID" id="20219814"/>
<dbReference type="AlphaFoldDB" id="F0YFN3"/>
<dbReference type="OMA" id="IVSAYMM"/>
<dbReference type="PANTHER" id="PTHR42893">
    <property type="entry name" value="PROTEIN DETOXIFICATION 44, CHLOROPLASTIC-RELATED"/>
    <property type="match status" value="1"/>
</dbReference>
<feature type="chain" id="PRO_5003261643" evidence="7">
    <location>
        <begin position="24"/>
        <end position="350"/>
    </location>
</feature>
<evidence type="ECO:0000256" key="5">
    <source>
        <dbReference type="ARBA" id="ARBA00023136"/>
    </source>
</evidence>
<gene>
    <name evidence="8" type="ORF">AURANDRAFT_2379</name>
</gene>
<comment type="similarity">
    <text evidence="2">Belongs to the multi antimicrobial extrusion (MATE) (TC 2.A.66.1) family.</text>
</comment>